<dbReference type="EMBL" id="NMUH01002047">
    <property type="protein sequence ID" value="MQL97425.1"/>
    <property type="molecule type" value="Genomic_DNA"/>
</dbReference>
<accession>A0A843VN57</accession>
<organism evidence="1 2">
    <name type="scientific">Colocasia esculenta</name>
    <name type="common">Wild taro</name>
    <name type="synonym">Arum esculentum</name>
    <dbReference type="NCBI Taxonomy" id="4460"/>
    <lineage>
        <taxon>Eukaryota</taxon>
        <taxon>Viridiplantae</taxon>
        <taxon>Streptophyta</taxon>
        <taxon>Embryophyta</taxon>
        <taxon>Tracheophyta</taxon>
        <taxon>Spermatophyta</taxon>
        <taxon>Magnoliopsida</taxon>
        <taxon>Liliopsida</taxon>
        <taxon>Araceae</taxon>
        <taxon>Aroideae</taxon>
        <taxon>Colocasieae</taxon>
        <taxon>Colocasia</taxon>
    </lineage>
</organism>
<evidence type="ECO:0000313" key="2">
    <source>
        <dbReference type="Proteomes" id="UP000652761"/>
    </source>
</evidence>
<dbReference type="AlphaFoldDB" id="A0A843VN57"/>
<evidence type="ECO:0000313" key="1">
    <source>
        <dbReference type="EMBL" id="MQL97425.1"/>
    </source>
</evidence>
<protein>
    <submittedName>
        <fullName evidence="1">Uncharacterized protein</fullName>
    </submittedName>
</protein>
<gene>
    <name evidence="1" type="ORF">Taro_030117</name>
</gene>
<comment type="caution">
    <text evidence="1">The sequence shown here is derived from an EMBL/GenBank/DDBJ whole genome shotgun (WGS) entry which is preliminary data.</text>
</comment>
<name>A0A843VN57_COLES</name>
<reference evidence="1" key="1">
    <citation type="submission" date="2017-07" db="EMBL/GenBank/DDBJ databases">
        <title>Taro Niue Genome Assembly and Annotation.</title>
        <authorList>
            <person name="Atibalentja N."/>
            <person name="Keating K."/>
            <person name="Fields C.J."/>
        </authorList>
    </citation>
    <scope>NUCLEOTIDE SEQUENCE</scope>
    <source>
        <strain evidence="1">Niue_2</strain>
        <tissue evidence="1">Leaf</tissue>
    </source>
</reference>
<keyword evidence="2" id="KW-1185">Reference proteome</keyword>
<dbReference type="Proteomes" id="UP000652761">
    <property type="component" value="Unassembled WGS sequence"/>
</dbReference>
<sequence>MFVPFGARRRRPFLRECPNGFVLRVEVGTLDPLALSMLPSPSKVWFLCGWSSEGLLRNPPSVATWSRSGRDGLACRDKIMTLLGVATWSRRLGPSGQDRDRVGRRDLVATARCVATSAVRLLSSGRARAGRRRRGGVRMGCEALWAGRLGPKCSQVLCLRTRQGYVSHSKHDGPGGRIHVAAIWQSLSVWLPHVMRWAVS</sequence>
<proteinExistence type="predicted"/>